<dbReference type="InterPro" id="IPR004919">
    <property type="entry name" value="GmrSD_N"/>
</dbReference>
<dbReference type="Pfam" id="PF03235">
    <property type="entry name" value="GmrSD_N"/>
    <property type="match status" value="1"/>
</dbReference>
<dbReference type="Proteomes" id="UP000754710">
    <property type="component" value="Unassembled WGS sequence"/>
</dbReference>
<evidence type="ECO:0000313" key="3">
    <source>
        <dbReference type="Proteomes" id="UP000754710"/>
    </source>
</evidence>
<reference evidence="2 3" key="1">
    <citation type="submission" date="2021-08" db="EMBL/GenBank/DDBJ databases">
        <title>Nocardioides bacterium WL0053 sp. nov., isolated from the sediment.</title>
        <authorList>
            <person name="Wang L."/>
            <person name="Zhang D."/>
            <person name="Zhang A."/>
        </authorList>
    </citation>
    <scope>NUCLEOTIDE SEQUENCE [LARGE SCALE GENOMIC DNA]</scope>
    <source>
        <strain evidence="2 3">WL0053</strain>
    </source>
</reference>
<keyword evidence="2" id="KW-0540">Nuclease</keyword>
<dbReference type="PANTHER" id="PTHR35149">
    <property type="entry name" value="SLL5132 PROTEIN"/>
    <property type="match status" value="1"/>
</dbReference>
<proteinExistence type="predicted"/>
<protein>
    <submittedName>
        <fullName evidence="2">DUF262 domain-containing HNH endonuclease family protein</fullName>
    </submittedName>
</protein>
<keyword evidence="2" id="KW-0378">Hydrolase</keyword>
<sequence length="601" mass="68121">MSIGFPIYFRLPDSFAKMGGMYLGTPAILKPRKVGDLEGTFFVPDYQRGYRWGEAEVRQLLDDIKEAGASNYYLQPVVVKPMEDGCWELVDGQQRLTTLYLILRSIKNYLPQSELRYTLTYETRPGSAEFLDDPQAEASSRNIDYFHMYEAFVVVQAWFAEQENATLAAINLFQALTSTVYVIWYEAPQEPEFDSRALFTRLNVGRIPLTDAELVKASLLSRIEREHETAAQWDSIERDLWSPEIWAFATGSSTGPATRIGLLLDTLADSISGKQPRHRVPFQTFETLRPHIVADPQELWDQVIDLHSLVLGWHDDRNLFHKIGYLVASGRATFFDLVALAQGLAKSTFEAALDSLIAKSLDLPWHGVAALTYGGTKTNRTLLLMNVETIRRNEHSSERYSFNAHARQLWSLEHIHAQNSQGLNTVEQWTAWLKEHRKALDALDVSSDEREALQSRIDAALPTISSDTFEPLHREIVALFTPGADSDGADAPEAADRDEVDSIANLALLSREDNSVLSNSVFEVKRRHIINLDQSGSYIPVCTRNVFLKYYDKRSAAQQLHFWGPRDREAYLEAMRATLDPYLLEDIPENDQLDESEEVAA</sequence>
<dbReference type="GO" id="GO:0004519">
    <property type="term" value="F:endonuclease activity"/>
    <property type="evidence" value="ECO:0007669"/>
    <property type="project" value="UniProtKB-KW"/>
</dbReference>
<dbReference type="PANTHER" id="PTHR35149:SF2">
    <property type="entry name" value="DUF262 DOMAIN-CONTAINING PROTEIN"/>
    <property type="match status" value="1"/>
</dbReference>
<comment type="caution">
    <text evidence="2">The sequence shown here is derived from an EMBL/GenBank/DDBJ whole genome shotgun (WGS) entry which is preliminary data.</text>
</comment>
<feature type="domain" description="GmrSD restriction endonucleases N-terminal" evidence="1">
    <location>
        <begin position="39"/>
        <end position="219"/>
    </location>
</feature>
<organism evidence="2 3">
    <name type="scientific">Nocardioides jiangsuensis</name>
    <dbReference type="NCBI Taxonomy" id="2866161"/>
    <lineage>
        <taxon>Bacteria</taxon>
        <taxon>Bacillati</taxon>
        <taxon>Actinomycetota</taxon>
        <taxon>Actinomycetes</taxon>
        <taxon>Propionibacteriales</taxon>
        <taxon>Nocardioidaceae</taxon>
        <taxon>Nocardioides</taxon>
    </lineage>
</organism>
<accession>A0ABS7RLN2</accession>
<keyword evidence="3" id="KW-1185">Reference proteome</keyword>
<dbReference type="SUPFAM" id="SSF110849">
    <property type="entry name" value="ParB/Sulfiredoxin"/>
    <property type="match status" value="1"/>
</dbReference>
<evidence type="ECO:0000313" key="2">
    <source>
        <dbReference type="EMBL" id="MBY9075958.1"/>
    </source>
</evidence>
<evidence type="ECO:0000259" key="1">
    <source>
        <dbReference type="Pfam" id="PF03235"/>
    </source>
</evidence>
<keyword evidence="2" id="KW-0255">Endonuclease</keyword>
<gene>
    <name evidence="2" type="ORF">K1X13_14080</name>
</gene>
<dbReference type="CDD" id="cd16387">
    <property type="entry name" value="ParB_N_Srx"/>
    <property type="match status" value="1"/>
</dbReference>
<name>A0ABS7RLN2_9ACTN</name>
<dbReference type="InterPro" id="IPR036086">
    <property type="entry name" value="ParB/Sulfiredoxin_sf"/>
</dbReference>
<dbReference type="EMBL" id="JAIEZQ010000002">
    <property type="protein sequence ID" value="MBY9075958.1"/>
    <property type="molecule type" value="Genomic_DNA"/>
</dbReference>
<dbReference type="RefSeq" id="WP_221025647.1">
    <property type="nucleotide sequence ID" value="NZ_JAIEZQ010000002.1"/>
</dbReference>